<evidence type="ECO:0000256" key="1">
    <source>
        <dbReference type="ARBA" id="ARBA00006382"/>
    </source>
</evidence>
<feature type="binding site" evidence="6">
    <location>
        <position position="310"/>
    </location>
    <ligand>
        <name>substrate</name>
    </ligand>
</feature>
<evidence type="ECO:0000313" key="10">
    <source>
        <dbReference type="EMBL" id="MBT4870221.1"/>
    </source>
</evidence>
<dbReference type="Gene3D" id="3.40.50.720">
    <property type="entry name" value="NAD(P)-binding Rossmann-like Domain"/>
    <property type="match status" value="1"/>
</dbReference>
<gene>
    <name evidence="10" type="ORF">HON47_01470</name>
</gene>
<organism evidence="10 11">
    <name type="scientific">Candidatus Iainarchaeum sp</name>
    <dbReference type="NCBI Taxonomy" id="3101447"/>
    <lineage>
        <taxon>Archaea</taxon>
        <taxon>Candidatus Iainarchaeota</taxon>
        <taxon>Candidatus Iainarchaeia</taxon>
        <taxon>Candidatus Iainarchaeales</taxon>
        <taxon>Candidatus Iainarchaeaceae</taxon>
        <taxon>Candidatus Iainarchaeum</taxon>
    </lineage>
</organism>
<evidence type="ECO:0000256" key="7">
    <source>
        <dbReference type="PIRSR" id="PIRSR000185-3"/>
    </source>
</evidence>
<accession>A0A8T5GE30</accession>
<evidence type="ECO:0000256" key="3">
    <source>
        <dbReference type="ARBA" id="ARBA00023002"/>
    </source>
</evidence>
<proteinExistence type="inferred from homology"/>
<evidence type="ECO:0000256" key="6">
    <source>
        <dbReference type="PIRSR" id="PIRSR000185-2"/>
    </source>
</evidence>
<dbReference type="SMART" id="SM00839">
    <property type="entry name" value="ELFV_dehydrog"/>
    <property type="match status" value="1"/>
</dbReference>
<dbReference type="SUPFAM" id="SSF53223">
    <property type="entry name" value="Aminoacid dehydrogenase-like, N-terminal domain"/>
    <property type="match status" value="1"/>
</dbReference>
<evidence type="ECO:0000256" key="4">
    <source>
        <dbReference type="PIRNR" id="PIRNR000185"/>
    </source>
</evidence>
<feature type="binding site" evidence="6">
    <location>
        <position position="39"/>
    </location>
    <ligand>
        <name>substrate</name>
    </ligand>
</feature>
<dbReference type="PANTHER" id="PTHR11606:SF13">
    <property type="entry name" value="GLUTAMATE DEHYDROGENASE 1, MITOCHONDRIAL"/>
    <property type="match status" value="1"/>
</dbReference>
<comment type="caution">
    <text evidence="10">The sequence shown here is derived from an EMBL/GenBank/DDBJ whole genome shotgun (WGS) entry which is preliminary data.</text>
</comment>
<dbReference type="InterPro" id="IPR006097">
    <property type="entry name" value="Glu/Leu/Phe/Val/Trp_DH_dimer"/>
</dbReference>
<dbReference type="Pfam" id="PF02812">
    <property type="entry name" value="ELFV_dehydrog_N"/>
    <property type="match status" value="1"/>
</dbReference>
<dbReference type="PANTHER" id="PTHR11606">
    <property type="entry name" value="GLUTAMATE DEHYDROGENASE"/>
    <property type="match status" value="1"/>
</dbReference>
<dbReference type="PRINTS" id="PR00082">
    <property type="entry name" value="GLFDHDRGNASE"/>
</dbReference>
<evidence type="ECO:0000259" key="9">
    <source>
        <dbReference type="SMART" id="SM00839"/>
    </source>
</evidence>
<evidence type="ECO:0000256" key="8">
    <source>
        <dbReference type="RuleBase" id="RU004417"/>
    </source>
</evidence>
<dbReference type="InterPro" id="IPR014362">
    <property type="entry name" value="Glu_DH"/>
</dbReference>
<dbReference type="Gene3D" id="3.40.50.10860">
    <property type="entry name" value="Leucine Dehydrogenase, chain A, domain 1"/>
    <property type="match status" value="1"/>
</dbReference>
<dbReference type="AlphaFoldDB" id="A0A8T5GE30"/>
<dbReference type="GO" id="GO:0006538">
    <property type="term" value="P:L-glutamate catabolic process"/>
    <property type="evidence" value="ECO:0007669"/>
    <property type="project" value="TreeGrafter"/>
</dbReference>
<dbReference type="InterPro" id="IPR036291">
    <property type="entry name" value="NAD(P)-bd_dom_sf"/>
</dbReference>
<dbReference type="SUPFAM" id="SSF51735">
    <property type="entry name" value="NAD(P)-binding Rossmann-fold domains"/>
    <property type="match status" value="1"/>
</dbReference>
<evidence type="ECO:0000256" key="5">
    <source>
        <dbReference type="PIRSR" id="PIRSR000185-1"/>
    </source>
</evidence>
<dbReference type="Proteomes" id="UP000722459">
    <property type="component" value="Unassembled WGS sequence"/>
</dbReference>
<dbReference type="PIRSF" id="PIRSF000185">
    <property type="entry name" value="Glu_DH"/>
    <property type="match status" value="1"/>
</dbReference>
<name>A0A8T5GE30_9ARCH</name>
<sequence length="369" mass="39884">MTFEMFDVLGPQKILEVYNPKVGMRGFVVIDNTSLGPGKGGIRMTPSVSKEEVFRLARTMTLKNALAELPFGGAKSGIIANDRDLTKQEKKAIVQAFSKALKVVVPSEYVAAPDMNMAEEEMEWFAKANGNNKSCTGKPKSMGGLPHELGSTGYGVAEATEIALKQIGKKVKGSTFAVEGFGNVGVFTAKFLTKKGAKLIAVSDSRGCLSVPNGIEVEELMKVKKETGSVINYPGNTSTCPSIIGAKVDVLITAAIPDFIKSKDVDNVNAKIIVEGSNIPMSEKIEQMLHNKGVLIVPDFVANAGGVISSYVEYIGGSEKKMFEMVKEKIRKNTSFVLKTAKKSKIYPRKAALEIAEERIMKKCNICKK</sequence>
<keyword evidence="6" id="KW-0520">NAD</keyword>
<dbReference type="EMBL" id="JABJNZ010000021">
    <property type="protein sequence ID" value="MBT4870221.1"/>
    <property type="molecule type" value="Genomic_DNA"/>
</dbReference>
<dbReference type="Pfam" id="PF00208">
    <property type="entry name" value="ELFV_dehydrog"/>
    <property type="match status" value="1"/>
</dbReference>
<evidence type="ECO:0000313" key="11">
    <source>
        <dbReference type="Proteomes" id="UP000722459"/>
    </source>
</evidence>
<feature type="binding site" evidence="6">
    <location>
        <position position="63"/>
    </location>
    <ligand>
        <name>substrate</name>
    </ligand>
</feature>
<feature type="binding site" evidence="6">
    <location>
        <position position="183"/>
    </location>
    <ligand>
        <name>NAD(+)</name>
        <dbReference type="ChEBI" id="CHEBI:57540"/>
    </ligand>
</feature>
<dbReference type="InterPro" id="IPR046346">
    <property type="entry name" value="Aminoacid_DH-like_N_sf"/>
</dbReference>
<feature type="domain" description="Glutamate/phenylalanine/leucine/valine/L-tryptophan dehydrogenase C-terminal" evidence="9">
    <location>
        <begin position="144"/>
        <end position="368"/>
    </location>
</feature>
<protein>
    <recommendedName>
        <fullName evidence="4">Glutamate dehydrogenase</fullName>
    </recommendedName>
</protein>
<keyword evidence="6" id="KW-0547">Nucleotide-binding</keyword>
<feature type="active site" description="Proton donor" evidence="5">
    <location>
        <position position="75"/>
    </location>
</feature>
<dbReference type="GO" id="GO:0000166">
    <property type="term" value="F:nucleotide binding"/>
    <property type="evidence" value="ECO:0007669"/>
    <property type="project" value="UniProtKB-KW"/>
</dbReference>
<comment type="similarity">
    <text evidence="1 4 8">Belongs to the Glu/Leu/Phe/Val dehydrogenases family.</text>
</comment>
<dbReference type="GO" id="GO:0004352">
    <property type="term" value="F:glutamate dehydrogenase (NAD+) activity"/>
    <property type="evidence" value="ECO:0007669"/>
    <property type="project" value="TreeGrafter"/>
</dbReference>
<dbReference type="InterPro" id="IPR006096">
    <property type="entry name" value="Glu/Leu/Phe/Val/Trp_DH_C"/>
</dbReference>
<evidence type="ECO:0000256" key="2">
    <source>
        <dbReference type="ARBA" id="ARBA00011643"/>
    </source>
</evidence>
<comment type="subunit">
    <text evidence="2">Homohexamer.</text>
</comment>
<feature type="binding site" evidence="6">
    <location>
        <position position="152"/>
    </location>
    <ligand>
        <name>NAD(+)</name>
        <dbReference type="ChEBI" id="CHEBI:57540"/>
    </ligand>
</feature>
<feature type="site" description="Important for catalysis" evidence="7">
    <location>
        <position position="114"/>
    </location>
</feature>
<reference evidence="10" key="1">
    <citation type="journal article" date="2021" name="ISME J.">
        <title>Mercury methylation by metabolically versatile and cosmopolitan marine bacteria.</title>
        <authorList>
            <person name="Lin H."/>
            <person name="Ascher D.B."/>
            <person name="Myung Y."/>
            <person name="Lamborg C.H."/>
            <person name="Hallam S.J."/>
            <person name="Gionfriddo C.M."/>
            <person name="Holt K.E."/>
            <person name="Moreau J.W."/>
        </authorList>
    </citation>
    <scope>NUCLEOTIDE SEQUENCE</scope>
    <source>
        <strain evidence="10">SI075_bin30</strain>
    </source>
</reference>
<keyword evidence="3 4" id="KW-0560">Oxidoreductase</keyword>
<dbReference type="InterPro" id="IPR006095">
    <property type="entry name" value="Glu/Leu/Phe/Val/Trp_DH"/>
</dbReference>